<protein>
    <recommendedName>
        <fullName evidence="2">histidine kinase</fullName>
        <ecNumber evidence="2">2.7.13.3</ecNumber>
    </recommendedName>
</protein>
<dbReference type="InterPro" id="IPR036097">
    <property type="entry name" value="HisK_dim/P_sf"/>
</dbReference>
<keyword evidence="5" id="KW-0418">Kinase</keyword>
<evidence type="ECO:0000256" key="5">
    <source>
        <dbReference type="ARBA" id="ARBA00022777"/>
    </source>
</evidence>
<gene>
    <name evidence="7" type="ORF">L0661_00210</name>
</gene>
<evidence type="ECO:0000313" key="7">
    <source>
        <dbReference type="EMBL" id="MCF2496707.1"/>
    </source>
</evidence>
<dbReference type="CDD" id="cd00082">
    <property type="entry name" value="HisKA"/>
    <property type="match status" value="1"/>
</dbReference>
<dbReference type="PRINTS" id="PR00344">
    <property type="entry name" value="BCTRLSENSOR"/>
</dbReference>
<dbReference type="InterPro" id="IPR036890">
    <property type="entry name" value="HATPase_C_sf"/>
</dbReference>
<dbReference type="PROSITE" id="PS50109">
    <property type="entry name" value="HIS_KIN"/>
    <property type="match status" value="1"/>
</dbReference>
<dbReference type="GO" id="GO:0007234">
    <property type="term" value="P:osmosensory signaling via phosphorelay pathway"/>
    <property type="evidence" value="ECO:0007669"/>
    <property type="project" value="TreeGrafter"/>
</dbReference>
<evidence type="ECO:0000313" key="8">
    <source>
        <dbReference type="Proteomes" id="UP001139411"/>
    </source>
</evidence>
<dbReference type="RefSeq" id="WP_235176360.1">
    <property type="nucleotide sequence ID" value="NZ_JAKFFV010000002.1"/>
</dbReference>
<dbReference type="Pfam" id="PF02518">
    <property type="entry name" value="HATPase_c"/>
    <property type="match status" value="1"/>
</dbReference>
<organism evidence="7 8">
    <name type="scientific">Dyadobacter chenhuakuii</name>
    <dbReference type="NCBI Taxonomy" id="2909339"/>
    <lineage>
        <taxon>Bacteria</taxon>
        <taxon>Pseudomonadati</taxon>
        <taxon>Bacteroidota</taxon>
        <taxon>Cytophagia</taxon>
        <taxon>Cytophagales</taxon>
        <taxon>Spirosomataceae</taxon>
        <taxon>Dyadobacter</taxon>
    </lineage>
</organism>
<dbReference type="InterPro" id="IPR003594">
    <property type="entry name" value="HATPase_dom"/>
</dbReference>
<reference evidence="7" key="1">
    <citation type="submission" date="2022-01" db="EMBL/GenBank/DDBJ databases">
        <title>Novel species in genus Dyadobacter.</title>
        <authorList>
            <person name="Ma C."/>
        </authorList>
    </citation>
    <scope>NUCLEOTIDE SEQUENCE</scope>
    <source>
        <strain evidence="7">CY357</strain>
    </source>
</reference>
<dbReference type="PANTHER" id="PTHR42878:SF15">
    <property type="entry name" value="BACTERIOPHYTOCHROME"/>
    <property type="match status" value="1"/>
</dbReference>
<dbReference type="EMBL" id="JAKFFV010000002">
    <property type="protein sequence ID" value="MCF2496707.1"/>
    <property type="molecule type" value="Genomic_DNA"/>
</dbReference>
<feature type="domain" description="Histidine kinase" evidence="6">
    <location>
        <begin position="139"/>
        <end position="350"/>
    </location>
</feature>
<dbReference type="SUPFAM" id="SSF47384">
    <property type="entry name" value="Homodimeric domain of signal transducing histidine kinase"/>
    <property type="match status" value="1"/>
</dbReference>
<comment type="caution">
    <text evidence="7">The sequence shown here is derived from an EMBL/GenBank/DDBJ whole genome shotgun (WGS) entry which is preliminary data.</text>
</comment>
<dbReference type="Gene3D" id="3.30.450.270">
    <property type="match status" value="1"/>
</dbReference>
<dbReference type="Gene3D" id="3.30.565.10">
    <property type="entry name" value="Histidine kinase-like ATPase, C-terminal domain"/>
    <property type="match status" value="1"/>
</dbReference>
<dbReference type="GO" id="GO:0006355">
    <property type="term" value="P:regulation of DNA-templated transcription"/>
    <property type="evidence" value="ECO:0007669"/>
    <property type="project" value="InterPro"/>
</dbReference>
<evidence type="ECO:0000256" key="3">
    <source>
        <dbReference type="ARBA" id="ARBA00022553"/>
    </source>
</evidence>
<dbReference type="Proteomes" id="UP001139411">
    <property type="component" value="Unassembled WGS sequence"/>
</dbReference>
<accession>A0A9X1QA24</accession>
<dbReference type="InterPro" id="IPR004358">
    <property type="entry name" value="Sig_transdc_His_kin-like_C"/>
</dbReference>
<dbReference type="SUPFAM" id="SSF55874">
    <property type="entry name" value="ATPase domain of HSP90 chaperone/DNA topoisomerase II/histidine kinase"/>
    <property type="match status" value="1"/>
</dbReference>
<dbReference type="SMART" id="SM00388">
    <property type="entry name" value="HisKA"/>
    <property type="match status" value="1"/>
</dbReference>
<dbReference type="Pfam" id="PF00512">
    <property type="entry name" value="HisKA"/>
    <property type="match status" value="1"/>
</dbReference>
<sequence>MLSETLYHTSQLSAVYPDAAAFKDVACGILISVLSRDDASYLMWFKPEVIQTVNWAGDPNKPVVTGDNMLSIISPRNSFEVWSQSVAGASALWNSEELRSVTRLREEILFFINQKAAELIALNDKLKVAYEELDIFSHTIAHDLKNPLSSVLGYAHLLKMEDNDPDTSHSIDRIIAAGKRMSRMITEILQHSKAGQTELNFCSVNVRPMIEDFIVDLAIAYEPGRVVFTIGELPLIQGDPVMLCQVFENLLGNAVKYSQGADIIRISVTATVQGPEIIFRISDNGQGIDHGQEHKIFDLFQRASNVGTIEGTGVGLAIVRKIMDRHGGKIQVKSTFGIGTTFFLHFKQNIIGQHQAAT</sequence>
<dbReference type="GO" id="GO:0000155">
    <property type="term" value="F:phosphorelay sensor kinase activity"/>
    <property type="evidence" value="ECO:0007669"/>
    <property type="project" value="InterPro"/>
</dbReference>
<comment type="catalytic activity">
    <reaction evidence="1">
        <text>ATP + protein L-histidine = ADP + protein N-phospho-L-histidine.</text>
        <dbReference type="EC" id="2.7.13.3"/>
    </reaction>
</comment>
<evidence type="ECO:0000256" key="1">
    <source>
        <dbReference type="ARBA" id="ARBA00000085"/>
    </source>
</evidence>
<keyword evidence="4" id="KW-0808">Transferase</keyword>
<dbReference type="SUPFAM" id="SSF55781">
    <property type="entry name" value="GAF domain-like"/>
    <property type="match status" value="1"/>
</dbReference>
<dbReference type="Pfam" id="PF00360">
    <property type="entry name" value="PHY"/>
    <property type="match status" value="1"/>
</dbReference>
<dbReference type="AlphaFoldDB" id="A0A9X1QA24"/>
<dbReference type="PANTHER" id="PTHR42878">
    <property type="entry name" value="TWO-COMPONENT HISTIDINE KINASE"/>
    <property type="match status" value="1"/>
</dbReference>
<dbReference type="InterPro" id="IPR050351">
    <property type="entry name" value="BphY/WalK/GraS-like"/>
</dbReference>
<keyword evidence="7" id="KW-0547">Nucleotide-binding</keyword>
<dbReference type="GO" id="GO:0030295">
    <property type="term" value="F:protein kinase activator activity"/>
    <property type="evidence" value="ECO:0007669"/>
    <property type="project" value="TreeGrafter"/>
</dbReference>
<keyword evidence="3" id="KW-0597">Phosphoprotein</keyword>
<dbReference type="Gene3D" id="1.10.287.130">
    <property type="match status" value="1"/>
</dbReference>
<dbReference type="GO" id="GO:0009584">
    <property type="term" value="P:detection of visible light"/>
    <property type="evidence" value="ECO:0007669"/>
    <property type="project" value="InterPro"/>
</dbReference>
<evidence type="ECO:0000256" key="4">
    <source>
        <dbReference type="ARBA" id="ARBA00022679"/>
    </source>
</evidence>
<dbReference type="SMART" id="SM00387">
    <property type="entry name" value="HATPase_c"/>
    <property type="match status" value="1"/>
</dbReference>
<evidence type="ECO:0000256" key="2">
    <source>
        <dbReference type="ARBA" id="ARBA00012438"/>
    </source>
</evidence>
<dbReference type="InterPro" id="IPR013515">
    <property type="entry name" value="Phytochrome_cen-reg"/>
</dbReference>
<keyword evidence="7" id="KW-0067">ATP-binding</keyword>
<dbReference type="GO" id="GO:0000156">
    <property type="term" value="F:phosphorelay response regulator activity"/>
    <property type="evidence" value="ECO:0007669"/>
    <property type="project" value="TreeGrafter"/>
</dbReference>
<dbReference type="FunFam" id="3.30.565.10:FF:000006">
    <property type="entry name" value="Sensor histidine kinase WalK"/>
    <property type="match status" value="1"/>
</dbReference>
<dbReference type="InterPro" id="IPR003661">
    <property type="entry name" value="HisK_dim/P_dom"/>
</dbReference>
<proteinExistence type="predicted"/>
<dbReference type="InterPro" id="IPR043150">
    <property type="entry name" value="Phytochrome_PHY_sf"/>
</dbReference>
<dbReference type="GO" id="GO:0005524">
    <property type="term" value="F:ATP binding"/>
    <property type="evidence" value="ECO:0007669"/>
    <property type="project" value="UniProtKB-KW"/>
</dbReference>
<dbReference type="InterPro" id="IPR005467">
    <property type="entry name" value="His_kinase_dom"/>
</dbReference>
<dbReference type="EC" id="2.7.13.3" evidence="2"/>
<name>A0A9X1QA24_9BACT</name>
<evidence type="ECO:0000259" key="6">
    <source>
        <dbReference type="PROSITE" id="PS50109"/>
    </source>
</evidence>